<dbReference type="PRINTS" id="PR01438">
    <property type="entry name" value="UNVRSLSTRESS"/>
</dbReference>
<accession>A0ABV6HM11</accession>
<organism evidence="3 4">
    <name type="scientific">Olivibacter oleidegradans</name>
    <dbReference type="NCBI Taxonomy" id="760123"/>
    <lineage>
        <taxon>Bacteria</taxon>
        <taxon>Pseudomonadati</taxon>
        <taxon>Bacteroidota</taxon>
        <taxon>Sphingobacteriia</taxon>
        <taxon>Sphingobacteriales</taxon>
        <taxon>Sphingobacteriaceae</taxon>
        <taxon>Olivibacter</taxon>
    </lineage>
</organism>
<sequence>MRTFLVAIDFSESALNAAKYATAFASRVEASRIILYHSLDALHGYFDIAQLPEAINESTVDEAAHKLAEIKLCLLAIDPSIEIVCEIDHWNLIEGINRIQAREAIDLIVVGRTGKSRLSRLLLGSNTARLCATCDTPLLVIPASISFKPIKRMALACDFKEVTATIPVNIIKGLTNKLGAELLVVNVDYREEEYYDPHMITQQYALHALLDNLKATYFYVDNKSERQGILKFAREQEVQLILLIKKQHALGESFLHRSVSKEMALYTTIPVLLIKPTETKQ</sequence>
<dbReference type="InterPro" id="IPR006015">
    <property type="entry name" value="Universal_stress_UspA"/>
</dbReference>
<dbReference type="RefSeq" id="WP_130855468.1">
    <property type="nucleotide sequence ID" value="NZ_JBHLWO010000002.1"/>
</dbReference>
<protein>
    <submittedName>
        <fullName evidence="3">Universal stress protein</fullName>
    </submittedName>
</protein>
<dbReference type="Gene3D" id="3.40.50.12370">
    <property type="match status" value="1"/>
</dbReference>
<keyword evidence="4" id="KW-1185">Reference proteome</keyword>
<dbReference type="Proteomes" id="UP001589774">
    <property type="component" value="Unassembled WGS sequence"/>
</dbReference>
<evidence type="ECO:0000259" key="2">
    <source>
        <dbReference type="Pfam" id="PF00582"/>
    </source>
</evidence>
<proteinExistence type="inferred from homology"/>
<evidence type="ECO:0000256" key="1">
    <source>
        <dbReference type="ARBA" id="ARBA00008791"/>
    </source>
</evidence>
<dbReference type="EMBL" id="JBHLWO010000002">
    <property type="protein sequence ID" value="MFC0319911.1"/>
    <property type="molecule type" value="Genomic_DNA"/>
</dbReference>
<reference evidence="3 4" key="1">
    <citation type="submission" date="2024-09" db="EMBL/GenBank/DDBJ databases">
        <authorList>
            <person name="Sun Q."/>
            <person name="Mori K."/>
        </authorList>
    </citation>
    <scope>NUCLEOTIDE SEQUENCE [LARGE SCALE GENOMIC DNA]</scope>
    <source>
        <strain evidence="3 4">CCM 7765</strain>
    </source>
</reference>
<gene>
    <name evidence="3" type="ORF">ACFFI0_16425</name>
</gene>
<comment type="similarity">
    <text evidence="1">Belongs to the universal stress protein A family.</text>
</comment>
<name>A0ABV6HM11_9SPHI</name>
<dbReference type="PANTHER" id="PTHR46268:SF22">
    <property type="entry name" value="SENSOR PROTEIN KDPD-RELATED"/>
    <property type="match status" value="1"/>
</dbReference>
<comment type="caution">
    <text evidence="3">The sequence shown here is derived from an EMBL/GenBank/DDBJ whole genome shotgun (WGS) entry which is preliminary data.</text>
</comment>
<dbReference type="SUPFAM" id="SSF52402">
    <property type="entry name" value="Adenine nucleotide alpha hydrolases-like"/>
    <property type="match status" value="2"/>
</dbReference>
<feature type="domain" description="UspA" evidence="2">
    <location>
        <begin position="1"/>
        <end position="142"/>
    </location>
</feature>
<dbReference type="InterPro" id="IPR006016">
    <property type="entry name" value="UspA"/>
</dbReference>
<dbReference type="Pfam" id="PF00582">
    <property type="entry name" value="Usp"/>
    <property type="match status" value="1"/>
</dbReference>
<evidence type="ECO:0000313" key="4">
    <source>
        <dbReference type="Proteomes" id="UP001589774"/>
    </source>
</evidence>
<dbReference type="CDD" id="cd00293">
    <property type="entry name" value="USP-like"/>
    <property type="match status" value="1"/>
</dbReference>
<evidence type="ECO:0000313" key="3">
    <source>
        <dbReference type="EMBL" id="MFC0319911.1"/>
    </source>
</evidence>
<dbReference type="PANTHER" id="PTHR46268">
    <property type="entry name" value="STRESS RESPONSE PROTEIN NHAX"/>
    <property type="match status" value="1"/>
</dbReference>